<dbReference type="Gene3D" id="2.40.50.1020">
    <property type="entry name" value="LytTr DNA-binding domain"/>
    <property type="match status" value="1"/>
</dbReference>
<comment type="caution">
    <text evidence="1">Lacks conserved residue(s) required for the propagation of feature annotation.</text>
</comment>
<feature type="domain" description="Response regulatory" evidence="2">
    <location>
        <begin position="6"/>
        <end position="121"/>
    </location>
</feature>
<sequence length="252" mass="28861">MNMKLTAIVAENKLLDREKLAHYAHDLGIKVVSKVASGEWLIDECEKYEPDILFLNLSLSGIDGLSAYQILMDRGIKPYLILVTSNMDSELLLTGLKLNCLDILNKPIRYEQLMEAVSKARELVKRDLLISKSTPGRIIKIISLYKTIYINENNLIYAHKLKGEHKSLVFIEGEFKSGIKTTTTLTDILKQCSKQIFLSNPSNLINLNYIKSVYVSEKSMGTYIIRLAYNDVEIELSRRKKRDFDQLFSTIY</sequence>
<dbReference type="InterPro" id="IPR001789">
    <property type="entry name" value="Sig_transdc_resp-reg_receiver"/>
</dbReference>
<evidence type="ECO:0000256" key="1">
    <source>
        <dbReference type="PROSITE-ProRule" id="PRU00169"/>
    </source>
</evidence>
<evidence type="ECO:0000313" key="4">
    <source>
        <dbReference type="Proteomes" id="UP000187465"/>
    </source>
</evidence>
<dbReference type="Proteomes" id="UP000187465">
    <property type="component" value="Unassembled WGS sequence"/>
</dbReference>
<name>A0A1R0X1U3_9BACL</name>
<dbReference type="Pfam" id="PF00072">
    <property type="entry name" value="Response_reg"/>
    <property type="match status" value="1"/>
</dbReference>
<dbReference type="SMART" id="SM00850">
    <property type="entry name" value="LytTR"/>
    <property type="match status" value="1"/>
</dbReference>
<dbReference type="RefSeq" id="WP_076179536.1">
    <property type="nucleotide sequence ID" value="NZ_MKQP01000040.1"/>
</dbReference>
<dbReference type="EMBL" id="MKQP01000040">
    <property type="protein sequence ID" value="OMD26772.1"/>
    <property type="molecule type" value="Genomic_DNA"/>
</dbReference>
<comment type="caution">
    <text evidence="3">The sequence shown here is derived from an EMBL/GenBank/DDBJ whole genome shotgun (WGS) entry which is preliminary data.</text>
</comment>
<dbReference type="Gene3D" id="3.40.50.2300">
    <property type="match status" value="1"/>
</dbReference>
<organism evidence="3 4">
    <name type="scientific">Paenibacillus odorifer</name>
    <dbReference type="NCBI Taxonomy" id="189426"/>
    <lineage>
        <taxon>Bacteria</taxon>
        <taxon>Bacillati</taxon>
        <taxon>Bacillota</taxon>
        <taxon>Bacilli</taxon>
        <taxon>Bacillales</taxon>
        <taxon>Paenibacillaceae</taxon>
        <taxon>Paenibacillus</taxon>
    </lineage>
</organism>
<dbReference type="InterPro" id="IPR007492">
    <property type="entry name" value="LytTR_DNA-bd_dom"/>
</dbReference>
<dbReference type="GO" id="GO:0000160">
    <property type="term" value="P:phosphorelay signal transduction system"/>
    <property type="evidence" value="ECO:0007669"/>
    <property type="project" value="InterPro"/>
</dbReference>
<dbReference type="Pfam" id="PF04397">
    <property type="entry name" value="LytTR"/>
    <property type="match status" value="1"/>
</dbReference>
<dbReference type="GO" id="GO:0003677">
    <property type="term" value="F:DNA binding"/>
    <property type="evidence" value="ECO:0007669"/>
    <property type="project" value="InterPro"/>
</dbReference>
<dbReference type="SUPFAM" id="SSF52172">
    <property type="entry name" value="CheY-like"/>
    <property type="match status" value="1"/>
</dbReference>
<evidence type="ECO:0000313" key="3">
    <source>
        <dbReference type="EMBL" id="OMD26772.1"/>
    </source>
</evidence>
<reference evidence="3 4" key="1">
    <citation type="submission" date="2016-10" db="EMBL/GenBank/DDBJ databases">
        <title>Paenibacillus species isolates.</title>
        <authorList>
            <person name="Beno S.M."/>
        </authorList>
    </citation>
    <scope>NUCLEOTIDE SEQUENCE [LARGE SCALE GENOMIC DNA]</scope>
    <source>
        <strain evidence="3 4">FSL H7-0604</strain>
    </source>
</reference>
<evidence type="ECO:0000259" key="2">
    <source>
        <dbReference type="PROSITE" id="PS50110"/>
    </source>
</evidence>
<dbReference type="SMART" id="SM00448">
    <property type="entry name" value="REC"/>
    <property type="match status" value="1"/>
</dbReference>
<dbReference type="InterPro" id="IPR011006">
    <property type="entry name" value="CheY-like_superfamily"/>
</dbReference>
<dbReference type="PROSITE" id="PS50110">
    <property type="entry name" value="RESPONSE_REGULATORY"/>
    <property type="match status" value="1"/>
</dbReference>
<proteinExistence type="predicted"/>
<accession>A0A1R0X1U3</accession>
<protein>
    <recommendedName>
        <fullName evidence="2">Response regulatory domain-containing protein</fullName>
    </recommendedName>
</protein>
<dbReference type="AlphaFoldDB" id="A0A1R0X1U3"/>
<gene>
    <name evidence="3" type="ORF">BJP51_26640</name>
</gene>